<accession>A0A8S0YMF3</accession>
<dbReference type="Proteomes" id="UP000494256">
    <property type="component" value="Unassembled WGS sequence"/>
</dbReference>
<evidence type="ECO:0000313" key="2">
    <source>
        <dbReference type="Proteomes" id="UP000494256"/>
    </source>
</evidence>
<dbReference type="EMBL" id="CADEBD010000037">
    <property type="protein sequence ID" value="CAB3220454.1"/>
    <property type="molecule type" value="Genomic_DNA"/>
</dbReference>
<protein>
    <submittedName>
        <fullName evidence="1">Uncharacterized protein</fullName>
    </submittedName>
</protein>
<dbReference type="OrthoDB" id="7467872at2759"/>
<sequence>MRLRAFDIKRRYSQTDKGTTKRSFKALIPNKTEKRAADDDVNDAGAQTTLGNIIMASLNNVLREKVKWIWLNEDNESFKTMSVRSWEYEI</sequence>
<reference evidence="1 2" key="1">
    <citation type="submission" date="2020-04" db="EMBL/GenBank/DDBJ databases">
        <authorList>
            <person name="Wallbank WR R."/>
            <person name="Pardo Diaz C."/>
            <person name="Kozak K."/>
            <person name="Martin S."/>
            <person name="Jiggins C."/>
            <person name="Moest M."/>
            <person name="Warren A I."/>
            <person name="Byers J.R.P. K."/>
            <person name="Montejo-Kovacevich G."/>
            <person name="Yen C E."/>
        </authorList>
    </citation>
    <scope>NUCLEOTIDE SEQUENCE [LARGE SCALE GENOMIC DNA]</scope>
</reference>
<comment type="caution">
    <text evidence="1">The sequence shown here is derived from an EMBL/GenBank/DDBJ whole genome shotgun (WGS) entry which is preliminary data.</text>
</comment>
<organism evidence="1 2">
    <name type="scientific">Arctia plantaginis</name>
    <name type="common">Wood tiger moth</name>
    <name type="synonym">Phalaena plantaginis</name>
    <dbReference type="NCBI Taxonomy" id="874455"/>
    <lineage>
        <taxon>Eukaryota</taxon>
        <taxon>Metazoa</taxon>
        <taxon>Ecdysozoa</taxon>
        <taxon>Arthropoda</taxon>
        <taxon>Hexapoda</taxon>
        <taxon>Insecta</taxon>
        <taxon>Pterygota</taxon>
        <taxon>Neoptera</taxon>
        <taxon>Endopterygota</taxon>
        <taxon>Lepidoptera</taxon>
        <taxon>Glossata</taxon>
        <taxon>Ditrysia</taxon>
        <taxon>Noctuoidea</taxon>
        <taxon>Erebidae</taxon>
        <taxon>Arctiinae</taxon>
        <taxon>Arctia</taxon>
    </lineage>
</organism>
<proteinExistence type="predicted"/>
<name>A0A8S0YMF3_ARCPL</name>
<gene>
    <name evidence="1" type="ORF">APLA_LOCUS322</name>
</gene>
<dbReference type="AlphaFoldDB" id="A0A8S0YMF3"/>
<evidence type="ECO:0000313" key="1">
    <source>
        <dbReference type="EMBL" id="CAB3220454.1"/>
    </source>
</evidence>